<dbReference type="AlphaFoldDB" id="A0A834VEV1"/>
<evidence type="ECO:0000256" key="7">
    <source>
        <dbReference type="ARBA" id="ARBA00039877"/>
    </source>
</evidence>
<dbReference type="InterPro" id="IPR011009">
    <property type="entry name" value="Kinase-like_dom_sf"/>
</dbReference>
<dbReference type="PROSITE" id="PS50290">
    <property type="entry name" value="PI3_4_KINASE_3"/>
    <property type="match status" value="1"/>
</dbReference>
<comment type="catalytic activity">
    <reaction evidence="5">
        <text>a 1,2-diacyl-sn-glycero-3-phospho-(1D-myo-inositol) + ATP = a 1,2-diacyl-sn-glycero-3-phospho-(1D-myo-inositol 4-phosphate) + ADP + H(+)</text>
        <dbReference type="Rhea" id="RHEA:19877"/>
        <dbReference type="ChEBI" id="CHEBI:15378"/>
        <dbReference type="ChEBI" id="CHEBI:30616"/>
        <dbReference type="ChEBI" id="CHEBI:57880"/>
        <dbReference type="ChEBI" id="CHEBI:58178"/>
        <dbReference type="ChEBI" id="CHEBI:456216"/>
        <dbReference type="EC" id="2.7.1.67"/>
    </reaction>
    <physiologicalReaction direction="left-to-right" evidence="5">
        <dbReference type="Rhea" id="RHEA:19878"/>
    </physiologicalReaction>
</comment>
<dbReference type="InterPro" id="IPR057754">
    <property type="entry name" value="PI4-kinase_beta/PIK1_cat"/>
</dbReference>
<dbReference type="FunFam" id="1.10.1070.11:FF:000016">
    <property type="entry name" value="PIK1p Phosphatidylinositol 4-kinase"/>
    <property type="match status" value="1"/>
</dbReference>
<dbReference type="InterPro" id="IPR018936">
    <property type="entry name" value="PI3/4_kinase_CS"/>
</dbReference>
<dbReference type="InterPro" id="IPR049160">
    <property type="entry name" value="PI4KB-PIK1_PIK"/>
</dbReference>
<evidence type="ECO:0000256" key="4">
    <source>
        <dbReference type="ARBA" id="ARBA00022777"/>
    </source>
</evidence>
<evidence type="ECO:0000259" key="10">
    <source>
        <dbReference type="PROSITE" id="PS51545"/>
    </source>
</evidence>
<dbReference type="SUPFAM" id="SSF56112">
    <property type="entry name" value="Protein kinase-like (PK-like)"/>
    <property type="match status" value="1"/>
</dbReference>
<sequence>MNHIESVSSKLNQNDLSSNALIMVQKNHDEKIGEDVSDKTMIENHMIGCSDENCSKKSKDETKSNASILIVNDSEPKQKSWLLRLFESKLFNMNIAITYLFNSKEPGVLSYLGNRLFTFPVLDVDFFMPQLIVLYMQNQHIADSIHPYLIDRCRTSLHSSMLIIWLINSFCPEIFTKKTKSLGQKLRKSILAEEFKFISNDSTIPNDNKNKNSDLNTSLSRTKLSSYHRTHNRSFSDAIIPKLSGQHSLSTNSNPIRCQNCDKLDNQSYLRNSNRNELMIKCSNNDKYIRLSTTDCYCSAVRIKPQCQFIRCLMNIGLSMQNVSSKKIKSQILMNELHKLNANLPARIWIPIHEKPHMVLRIPSQAAVLLNSKDKAPFLIYFEIFECDDIEKCPVPPKQTLNNSLNGSTSSINLNFLTIQMADSLNGIRQTKSEENLIKFAMKTSPSNETSVKNMSDISNETLPSSNKDEDDDVLTKQYDAFNAFRFKSKQSDNLSTDSSISNDGIFLTAGDIKRKLNESVSSRENHFIRYCPEDPSAAALKEPWDVKVSRIRDSSPYGHLESWRLIAAIIKCGDDLRQEMLAYQVLKTLQSIWEQEHVALWLRPYSILPTSSDSGIIEPILNSISLHQIRKHYQSMSLLDYFIKEFGGGSTTSERFLSARMNFVQSCAAYSIVSYLIQVKDRHNGNILLDSAGHLIHIDFGFILSNSPRNLGFEKSPFKLTQEFVEVIGGYNSDMFEYFKILILKGLIAARKHSDRLITLIEILITSPSMSSCFSNTASILRSLKERFHMNMTEEQLEQHVDSMVEESISSVTTKLYDAFQYLTNDIF</sequence>
<organism evidence="11">
    <name type="scientific">Sarcoptes scabiei</name>
    <name type="common">Itch mite</name>
    <name type="synonym">Acarus scabiei</name>
    <dbReference type="NCBI Taxonomy" id="52283"/>
    <lineage>
        <taxon>Eukaryota</taxon>
        <taxon>Metazoa</taxon>
        <taxon>Ecdysozoa</taxon>
        <taxon>Arthropoda</taxon>
        <taxon>Chelicerata</taxon>
        <taxon>Arachnida</taxon>
        <taxon>Acari</taxon>
        <taxon>Acariformes</taxon>
        <taxon>Sarcoptiformes</taxon>
        <taxon>Astigmata</taxon>
        <taxon>Psoroptidia</taxon>
        <taxon>Sarcoptoidea</taxon>
        <taxon>Sarcoptidae</taxon>
        <taxon>Sarcoptinae</taxon>
        <taxon>Sarcoptes</taxon>
    </lineage>
</organism>
<dbReference type="GO" id="GO:0046854">
    <property type="term" value="P:phosphatidylinositol phosphate biosynthetic process"/>
    <property type="evidence" value="ECO:0007669"/>
    <property type="project" value="InterPro"/>
</dbReference>
<dbReference type="PROSITE" id="PS00916">
    <property type="entry name" value="PI3_4_KINASE_2"/>
    <property type="match status" value="1"/>
</dbReference>
<dbReference type="PROSITE" id="PS51545">
    <property type="entry name" value="PIK_HELICAL"/>
    <property type="match status" value="1"/>
</dbReference>
<keyword evidence="4 11" id="KW-0418">Kinase</keyword>
<feature type="domain" description="PI3K/PI4K catalytic" evidence="9">
    <location>
        <begin position="543"/>
        <end position="814"/>
    </location>
</feature>
<name>A0A834VEV1_SARSC</name>
<evidence type="ECO:0000313" key="12">
    <source>
        <dbReference type="EnsemblMetazoa" id="KAF7494266.1"/>
    </source>
</evidence>
<dbReference type="Pfam" id="PF00454">
    <property type="entry name" value="PI3_PI4_kinase"/>
    <property type="match status" value="1"/>
</dbReference>
<gene>
    <name evidence="11" type="ORF">SSS_7455</name>
</gene>
<feature type="compositionally biased region" description="Polar residues" evidence="8">
    <location>
        <begin position="447"/>
        <end position="466"/>
    </location>
</feature>
<reference evidence="13" key="1">
    <citation type="journal article" date="2020" name="PLoS Negl. Trop. Dis.">
        <title>High-quality nuclear genome for Sarcoptes scabiei-A critical resource for a neglected parasite.</title>
        <authorList>
            <person name="Korhonen P.K."/>
            <person name="Gasser R.B."/>
            <person name="Ma G."/>
            <person name="Wang T."/>
            <person name="Stroehlein A.J."/>
            <person name="Young N.D."/>
            <person name="Ang C.S."/>
            <person name="Fernando D.D."/>
            <person name="Lu H.C."/>
            <person name="Taylor S."/>
            <person name="Reynolds S.L."/>
            <person name="Mofiz E."/>
            <person name="Najaraj S.H."/>
            <person name="Gowda H."/>
            <person name="Madugundu A."/>
            <person name="Renuse S."/>
            <person name="Holt D."/>
            <person name="Pandey A."/>
            <person name="Papenfuss A.T."/>
            <person name="Fischer K."/>
        </authorList>
    </citation>
    <scope>NUCLEOTIDE SEQUENCE [LARGE SCALE GENOMIC DNA]</scope>
</reference>
<evidence type="ECO:0000256" key="1">
    <source>
        <dbReference type="ARBA" id="ARBA00004450"/>
    </source>
</evidence>
<evidence type="ECO:0000256" key="3">
    <source>
        <dbReference type="ARBA" id="ARBA00022679"/>
    </source>
</evidence>
<dbReference type="EC" id="2.7.1.67" evidence="2"/>
<feature type="region of interest" description="Disordered" evidence="8">
    <location>
        <begin position="447"/>
        <end position="471"/>
    </location>
</feature>
<comment type="subcellular location">
    <subcellularLocation>
        <location evidence="1">Mitochondrion outer membrane</location>
        <topology evidence="1">Peripheral membrane protein</topology>
    </subcellularLocation>
    <subcellularLocation>
        <location evidence="6">Rough endoplasmic reticulum membrane</location>
        <topology evidence="6">Peripheral membrane protein</topology>
    </subcellularLocation>
</comment>
<proteinExistence type="predicted"/>
<dbReference type="GO" id="GO:0048015">
    <property type="term" value="P:phosphatidylinositol-mediated signaling"/>
    <property type="evidence" value="ECO:0007669"/>
    <property type="project" value="TreeGrafter"/>
</dbReference>
<evidence type="ECO:0000259" key="9">
    <source>
        <dbReference type="PROSITE" id="PS50290"/>
    </source>
</evidence>
<keyword evidence="13" id="KW-1185">Reference proteome</keyword>
<dbReference type="GO" id="GO:0004430">
    <property type="term" value="F:1-phosphatidylinositol 4-kinase activity"/>
    <property type="evidence" value="ECO:0007669"/>
    <property type="project" value="UniProtKB-EC"/>
</dbReference>
<reference evidence="11" key="2">
    <citation type="submission" date="2020-01" db="EMBL/GenBank/DDBJ databases">
        <authorList>
            <person name="Korhonen P.K.K."/>
            <person name="Guangxu M.G."/>
            <person name="Wang T.W."/>
            <person name="Stroehlein A.J.S."/>
            <person name="Young N.D."/>
            <person name="Ang C.-S.A."/>
            <person name="Fernando D.W.F."/>
            <person name="Lu H.L."/>
            <person name="Taylor S.T."/>
            <person name="Ehtesham M.E.M."/>
            <person name="Najaraj S.H.N."/>
            <person name="Harsha G.H.G."/>
            <person name="Madugundu A.M."/>
            <person name="Renuse S.R."/>
            <person name="Holt D.H."/>
            <person name="Pandey A.P."/>
            <person name="Papenfuss A.P."/>
            <person name="Gasser R.B.G."/>
            <person name="Fischer K.F."/>
        </authorList>
    </citation>
    <scope>NUCLEOTIDE SEQUENCE</scope>
    <source>
        <strain evidence="11">SSS_KF_BRIS2020</strain>
    </source>
</reference>
<evidence type="ECO:0000313" key="13">
    <source>
        <dbReference type="Proteomes" id="UP000070412"/>
    </source>
</evidence>
<evidence type="ECO:0000256" key="8">
    <source>
        <dbReference type="SAM" id="MobiDB-lite"/>
    </source>
</evidence>
<evidence type="ECO:0000256" key="2">
    <source>
        <dbReference type="ARBA" id="ARBA00012169"/>
    </source>
</evidence>
<dbReference type="Proteomes" id="UP000070412">
    <property type="component" value="Unassembled WGS sequence"/>
</dbReference>
<dbReference type="CDD" id="cd05168">
    <property type="entry name" value="PI4Kc_III_beta"/>
    <property type="match status" value="1"/>
</dbReference>
<evidence type="ECO:0000256" key="5">
    <source>
        <dbReference type="ARBA" id="ARBA00036767"/>
    </source>
</evidence>
<dbReference type="InterPro" id="IPR000403">
    <property type="entry name" value="PI3/4_kinase_cat_dom"/>
</dbReference>
<dbReference type="InterPro" id="IPR036940">
    <property type="entry name" value="PI3/4_kinase_cat_sf"/>
</dbReference>
<protein>
    <recommendedName>
        <fullName evidence="7">Phosphatidylinositol 4-kinase beta</fullName>
        <ecNumber evidence="2">2.7.1.67</ecNumber>
    </recommendedName>
</protein>
<reference evidence="12" key="3">
    <citation type="submission" date="2022-06" db="UniProtKB">
        <authorList>
            <consortium name="EnsemblMetazoa"/>
        </authorList>
    </citation>
    <scope>IDENTIFICATION</scope>
</reference>
<dbReference type="OrthoDB" id="10264149at2759"/>
<dbReference type="EnsemblMetazoa" id="SSS_7455s_mrna">
    <property type="protein sequence ID" value="KAF7494266.1"/>
    <property type="gene ID" value="SSS_7455"/>
</dbReference>
<dbReference type="PROSITE" id="PS00915">
    <property type="entry name" value="PI3_4_KINASE_1"/>
    <property type="match status" value="1"/>
</dbReference>
<dbReference type="PANTHER" id="PTHR10048:SF22">
    <property type="entry name" value="PHOSPHATIDYLINOSITOL 4-KINASE BETA"/>
    <property type="match status" value="1"/>
</dbReference>
<dbReference type="InterPro" id="IPR015433">
    <property type="entry name" value="PI3/4_kinase"/>
</dbReference>
<dbReference type="EMBL" id="WVUK01000053">
    <property type="protein sequence ID" value="KAF7494266.1"/>
    <property type="molecule type" value="Genomic_DNA"/>
</dbReference>
<dbReference type="GO" id="GO:0030867">
    <property type="term" value="C:rough endoplasmic reticulum membrane"/>
    <property type="evidence" value="ECO:0007669"/>
    <property type="project" value="UniProtKB-SubCell"/>
</dbReference>
<evidence type="ECO:0000313" key="11">
    <source>
        <dbReference type="EMBL" id="KAF7494266.1"/>
    </source>
</evidence>
<dbReference type="PANTHER" id="PTHR10048">
    <property type="entry name" value="PHOSPHATIDYLINOSITOL KINASE"/>
    <property type="match status" value="1"/>
</dbReference>
<evidence type="ECO:0000256" key="6">
    <source>
        <dbReference type="ARBA" id="ARBA00037860"/>
    </source>
</evidence>
<dbReference type="Gene3D" id="1.10.1070.11">
    <property type="entry name" value="Phosphatidylinositol 3-/4-kinase, catalytic domain"/>
    <property type="match status" value="1"/>
</dbReference>
<dbReference type="GO" id="GO:0005741">
    <property type="term" value="C:mitochondrial outer membrane"/>
    <property type="evidence" value="ECO:0007669"/>
    <property type="project" value="UniProtKB-SubCell"/>
</dbReference>
<dbReference type="InterPro" id="IPR001263">
    <property type="entry name" value="PI3K_accessory_dom"/>
</dbReference>
<feature type="domain" description="PIK helical" evidence="10">
    <location>
        <begin position="1"/>
        <end position="192"/>
    </location>
</feature>
<dbReference type="Pfam" id="PF21245">
    <property type="entry name" value="PI4KB-PIK1_PIK"/>
    <property type="match status" value="1"/>
</dbReference>
<keyword evidence="3" id="KW-0808">Transferase</keyword>
<dbReference type="SMART" id="SM00146">
    <property type="entry name" value="PI3Kc"/>
    <property type="match status" value="1"/>
</dbReference>
<dbReference type="Gene3D" id="3.30.1010.10">
    <property type="entry name" value="Phosphatidylinositol 3-kinase Catalytic Subunit, Chain A, domain 4"/>
    <property type="match status" value="1"/>
</dbReference>
<accession>A0A834VEV1</accession>